<reference evidence="1 2" key="1">
    <citation type="submission" date="2020-04" db="EMBL/GenBank/DDBJ databases">
        <authorList>
            <person name="De Canck E."/>
        </authorList>
    </citation>
    <scope>NUCLEOTIDE SEQUENCE [LARGE SCALE GENOMIC DNA]</scope>
    <source>
        <strain evidence="1 2">LMG 29660</strain>
    </source>
</reference>
<dbReference type="AlphaFoldDB" id="A0A6J5DUJ8"/>
<protein>
    <submittedName>
        <fullName evidence="1">Uncharacterized protein</fullName>
    </submittedName>
</protein>
<sequence>MQYTIEQASPLGGMIRAARHAQKWRRNNAAATGATDD</sequence>
<proteinExistence type="predicted"/>
<dbReference type="Proteomes" id="UP000494135">
    <property type="component" value="Unassembled WGS sequence"/>
</dbReference>
<gene>
    <name evidence="1" type="ORF">LMG29660_02965</name>
</gene>
<dbReference type="EMBL" id="CADIKG010000005">
    <property type="protein sequence ID" value="CAB3756702.1"/>
    <property type="molecule type" value="Genomic_DNA"/>
</dbReference>
<name>A0A6J5DUJ8_9BURK</name>
<organism evidence="1 2">
    <name type="scientific">Burkholderia puraquae</name>
    <dbReference type="NCBI Taxonomy" id="1904757"/>
    <lineage>
        <taxon>Bacteria</taxon>
        <taxon>Pseudomonadati</taxon>
        <taxon>Pseudomonadota</taxon>
        <taxon>Betaproteobacteria</taxon>
        <taxon>Burkholderiales</taxon>
        <taxon>Burkholderiaceae</taxon>
        <taxon>Burkholderia</taxon>
        <taxon>Burkholderia cepacia complex</taxon>
    </lineage>
</organism>
<evidence type="ECO:0000313" key="2">
    <source>
        <dbReference type="Proteomes" id="UP000494135"/>
    </source>
</evidence>
<accession>A0A6J5DUJ8</accession>
<evidence type="ECO:0000313" key="1">
    <source>
        <dbReference type="EMBL" id="CAB3756702.1"/>
    </source>
</evidence>